<dbReference type="Proteomes" id="UP000243688">
    <property type="component" value="Unassembled WGS sequence"/>
</dbReference>
<name>A0A2A6DXM0_9BACL</name>
<dbReference type="Pfam" id="PF00753">
    <property type="entry name" value="Lactamase_B"/>
    <property type="match status" value="1"/>
</dbReference>
<sequence length="326" mass="36752">MGGTTQNVALYRIALPTPYAVGDANVYLLEENGRLTLIDAGADTDECWDAFVRALAGFGFVPSDISQVWLTHTHPDHVGLIGRLTAVRDIPVFVHPKGIPSLTWDEAFHRMRIRFFERLYREMGCGEAGKRQVGRMEETLKRRLKESRVPKDRVRPFPDGRLSPSVELLETPGHAPDHVAFRLAESRRLIAGDLLLPRVSSNAFVEPDANGNRILSLVEYVRSLEACVALDVLRVEPGHGEPVENPRELALYRLRRIGEKAEAVRSLVAQGIATANEIALRLYPAQYETQFFAVMSEVVGLLDYLEFHRLVEKEFREGVWFYSCSL</sequence>
<comment type="catalytic activity">
    <reaction evidence="3">
        <text>3',5'-cyclic UMP + H2O = UMP + H(+)</text>
        <dbReference type="Rhea" id="RHEA:70575"/>
        <dbReference type="ChEBI" id="CHEBI:15377"/>
        <dbReference type="ChEBI" id="CHEBI:15378"/>
        <dbReference type="ChEBI" id="CHEBI:57865"/>
        <dbReference type="ChEBI" id="CHEBI:184387"/>
    </reaction>
    <physiologicalReaction direction="left-to-right" evidence="3">
        <dbReference type="Rhea" id="RHEA:70576"/>
    </physiologicalReaction>
</comment>
<reference evidence="5 6" key="1">
    <citation type="submission" date="2016-12" db="EMBL/GenBank/DDBJ databases">
        <title>Candidatus Reconcilibacillus cellulovorans genome.</title>
        <authorList>
            <person name="Kolinko S."/>
            <person name="Wu Y.-W."/>
            <person name="Tachea F."/>
            <person name="Denzel E."/>
            <person name="Hiras J."/>
            <person name="Baecker N."/>
            <person name="Chan L.J."/>
            <person name="Eichorst S.A."/>
            <person name="Frey D."/>
            <person name="Adams P.D."/>
            <person name="Pray T."/>
            <person name="Tanjore D."/>
            <person name="Petzold C.J."/>
            <person name="Gladden J.M."/>
            <person name="Simmons B.A."/>
            <person name="Singer S.W."/>
        </authorList>
    </citation>
    <scope>NUCLEOTIDE SEQUENCE [LARGE SCALE GENOMIC DNA]</scope>
    <source>
        <strain evidence="5">JTherm</strain>
    </source>
</reference>
<dbReference type="PANTHER" id="PTHR23131">
    <property type="entry name" value="ENDORIBONUCLEASE LACTB2"/>
    <property type="match status" value="1"/>
</dbReference>
<dbReference type="SUPFAM" id="SSF56281">
    <property type="entry name" value="Metallo-hydrolase/oxidoreductase"/>
    <property type="match status" value="1"/>
</dbReference>
<dbReference type="InterPro" id="IPR036866">
    <property type="entry name" value="RibonucZ/Hydroxyglut_hydro"/>
</dbReference>
<dbReference type="AlphaFoldDB" id="A0A2A6DXM0"/>
<dbReference type="InterPro" id="IPR050662">
    <property type="entry name" value="Sec-metab_biosynth-thioest"/>
</dbReference>
<dbReference type="Gene3D" id="3.60.15.10">
    <property type="entry name" value="Ribonuclease Z/Hydroxyacylglutathione hydrolase-like"/>
    <property type="match status" value="1"/>
</dbReference>
<gene>
    <name evidence="5" type="ORF">BLM47_12440</name>
</gene>
<dbReference type="InterPro" id="IPR018247">
    <property type="entry name" value="EF_Hand_1_Ca_BS"/>
</dbReference>
<proteinExistence type="predicted"/>
<feature type="domain" description="Metallo-beta-lactamase" evidence="4">
    <location>
        <begin position="23"/>
        <end position="239"/>
    </location>
</feature>
<evidence type="ECO:0000256" key="2">
    <source>
        <dbReference type="ARBA" id="ARBA00034301"/>
    </source>
</evidence>
<evidence type="ECO:0000313" key="5">
    <source>
        <dbReference type="EMBL" id="PDO09475.1"/>
    </source>
</evidence>
<evidence type="ECO:0000256" key="1">
    <source>
        <dbReference type="ARBA" id="ARBA00034221"/>
    </source>
</evidence>
<dbReference type="InterPro" id="IPR001279">
    <property type="entry name" value="Metallo-B-lactamas"/>
</dbReference>
<evidence type="ECO:0000313" key="6">
    <source>
        <dbReference type="Proteomes" id="UP000243688"/>
    </source>
</evidence>
<dbReference type="SMART" id="SM00849">
    <property type="entry name" value="Lactamase_B"/>
    <property type="match status" value="1"/>
</dbReference>
<dbReference type="EMBL" id="MOXJ01000038">
    <property type="protein sequence ID" value="PDO09475.1"/>
    <property type="molecule type" value="Genomic_DNA"/>
</dbReference>
<comment type="function">
    <text evidence="2">Counteracts the endogenous Pycsar antiviral defense system. Phosphodiesterase that enables metal-dependent hydrolysis of host cyclic nucleotide Pycsar defense signals such as cCMP and cUMP.</text>
</comment>
<comment type="caution">
    <text evidence="5">The sequence shown here is derived from an EMBL/GenBank/DDBJ whole genome shotgun (WGS) entry which is preliminary data.</text>
</comment>
<evidence type="ECO:0000256" key="3">
    <source>
        <dbReference type="ARBA" id="ARBA00048505"/>
    </source>
</evidence>
<comment type="catalytic activity">
    <reaction evidence="1">
        <text>3',5'-cyclic CMP + H2O = CMP + H(+)</text>
        <dbReference type="Rhea" id="RHEA:72675"/>
        <dbReference type="ChEBI" id="CHEBI:15377"/>
        <dbReference type="ChEBI" id="CHEBI:15378"/>
        <dbReference type="ChEBI" id="CHEBI:58003"/>
        <dbReference type="ChEBI" id="CHEBI:60377"/>
    </reaction>
    <physiologicalReaction direction="left-to-right" evidence="1">
        <dbReference type="Rhea" id="RHEA:72676"/>
    </physiologicalReaction>
</comment>
<protein>
    <recommendedName>
        <fullName evidence="4">Metallo-beta-lactamase domain-containing protein</fullName>
    </recommendedName>
</protein>
<dbReference type="PANTHER" id="PTHR23131:SF4">
    <property type="entry name" value="METALLO-BETA-LACTAMASE SUPERFAMILY POTEIN"/>
    <property type="match status" value="1"/>
</dbReference>
<organism evidence="5 6">
    <name type="scientific">Candidatus Reconcilbacillus cellulovorans</name>
    <dbReference type="NCBI Taxonomy" id="1906605"/>
    <lineage>
        <taxon>Bacteria</taxon>
        <taxon>Bacillati</taxon>
        <taxon>Bacillota</taxon>
        <taxon>Bacilli</taxon>
        <taxon>Bacillales</taxon>
        <taxon>Paenibacillaceae</taxon>
        <taxon>Candidatus Reconcilbacillus</taxon>
    </lineage>
</organism>
<dbReference type="PROSITE" id="PS00018">
    <property type="entry name" value="EF_HAND_1"/>
    <property type="match status" value="1"/>
</dbReference>
<accession>A0A2A6DXM0</accession>
<evidence type="ECO:0000259" key="4">
    <source>
        <dbReference type="SMART" id="SM00849"/>
    </source>
</evidence>